<protein>
    <submittedName>
        <fullName evidence="16">Uncharacterized protein</fullName>
    </submittedName>
</protein>
<evidence type="ECO:0000256" key="5">
    <source>
        <dbReference type="ARBA" id="ARBA00022737"/>
    </source>
</evidence>
<keyword evidence="7" id="KW-0611">Plant defense</keyword>
<feature type="domain" description="R13L1/DRL21-like LRR repeat region" evidence="15">
    <location>
        <begin position="290"/>
        <end position="417"/>
    </location>
</feature>
<dbReference type="SUPFAM" id="SSF52058">
    <property type="entry name" value="L domain-like"/>
    <property type="match status" value="3"/>
</dbReference>
<evidence type="ECO:0000256" key="11">
    <source>
        <dbReference type="PROSITE-ProRule" id="PRU00221"/>
    </source>
</evidence>
<keyword evidence="9" id="KW-0931">ER-Golgi transport</keyword>
<dbReference type="Pfam" id="PF25019">
    <property type="entry name" value="LRR_R13L1-DRL21"/>
    <property type="match status" value="1"/>
</dbReference>
<dbReference type="InterPro" id="IPR040251">
    <property type="entry name" value="SEC31-like"/>
</dbReference>
<dbReference type="Pfam" id="PF00400">
    <property type="entry name" value="WD40"/>
    <property type="match status" value="2"/>
</dbReference>
<dbReference type="PROSITE" id="PS50294">
    <property type="entry name" value="WD_REPEATS_REGION"/>
    <property type="match status" value="1"/>
</dbReference>
<feature type="compositionally biased region" description="Polar residues" evidence="12">
    <location>
        <begin position="1959"/>
        <end position="1972"/>
    </location>
</feature>
<feature type="repeat" description="WD" evidence="11">
    <location>
        <begin position="1251"/>
        <end position="1293"/>
    </location>
</feature>
<dbReference type="InterPro" id="IPR024298">
    <property type="entry name" value="Sec16_Sec23-bd"/>
</dbReference>
<evidence type="ECO:0000259" key="15">
    <source>
        <dbReference type="Pfam" id="PF25019"/>
    </source>
</evidence>
<dbReference type="SUPFAM" id="SSF50978">
    <property type="entry name" value="WD40 repeat-like"/>
    <property type="match status" value="1"/>
</dbReference>
<feature type="domain" description="Sec16 Sec23-binding" evidence="13">
    <location>
        <begin position="1553"/>
        <end position="1748"/>
    </location>
</feature>
<feature type="compositionally biased region" description="Polar residues" evidence="12">
    <location>
        <begin position="1523"/>
        <end position="1537"/>
    </location>
</feature>
<dbReference type="Pfam" id="PF18052">
    <property type="entry name" value="Rx_N"/>
    <property type="match status" value="1"/>
</dbReference>
<name>A0ABR2RZH0_9ROSI</name>
<dbReference type="InterPro" id="IPR041118">
    <property type="entry name" value="Rx_N"/>
</dbReference>
<keyword evidence="8" id="KW-0256">Endoplasmic reticulum</keyword>
<dbReference type="Proteomes" id="UP001396334">
    <property type="component" value="Unassembled WGS sequence"/>
</dbReference>
<sequence>MEAIAASLTEAAVSGLFRSLLGLISSSHFNRFAREDKVLTELKKWEKLLLKINASLEDAEEKQTTSRSVELWLRDLRDFAYDAEDVIDELSYEARRRRMKEDLDPSFSSRTVRKFIPTCCLGFNPSTIKFSSRMVTKIENLTARLEEAVSIKNDLCLIENDRGRYGRVKETLRTSSSLVDQSRVYGRETDKEAVLDMLMNDGGDIGVACIWGASGSKILVTARNKGVASIMATCGTHHLRELTDDDCLSLFTRHALGASDFEEMPMQIGNLKKLQILSKFIVQRGGRPGITELKGLSHLRKDLSIFGLENVVDTQDASAHVLKDKQGLERLDLQWSHETLDHGNGEDGIHVFNMLQPHQNLQSVRVAFYAGTKFPSWLGGSSSTNIMDINLSNCRNVTSLPALGTLPSLKKLSIEGMSRVKRLDFEFFGYGLHSSKPFSVLEVLQFKNMLNWEDWDYPNKAKKEDGEFPSLCELIIDNCPKLHWKLPGYLPSLVKLAIKGCPNVAYSVMSLPSLLDLSIEDCNKMVPRSMVGLTSLTTLRIKSLSDLTCLPDGFEQFPGALEHLILSQCTGLTSLWQKGKEELCCLVSLERLNVESCPKLVSFPETVFWSALRHLRLRDFPLLKDLPCWIMRHSELTGCLLEDLEIEKCPSLTSFPRGRLPPTLKRLKIQDCARLSFLPEGLMQANKYRNPSRLEHLEIIGCPSLACFPEGRLPTSLKMFKIFDCLGLEPFSDEMLPDNASLEFIDIWKCATLKWLPDSLNNLSCLMELKLSNCQDLKYFPETGLTLPNLRSLVINSCVSLKSLPNQMLNLTSLRYLIVCDCPIVCLPRGGLPPNLLSLEIWDCKDLKERISNWNLHTLTSLGDLRIAGGQEMVSFPDETCLLPTTLFSIYIGELYNLESLSKELLNLPLLEELEELLTSKRQMLKGERRILAHDSSHSLCGHRPYRLVCAGCDGLCSLLKPWTMNLTADACLLQRKFNQEDKIAVKFAFNKMACIKGVNRSAQVALAPDAPFMAAGTMAGAVDMSFNSSANLEIFKLDFQSDDHDLPVVGECPTSERFNRVAWGKNGSGSDEFSLGLIAGGLVDGNIDLWNPLNLIRSMSSEQALVGHLSRHKGPVRGLEFNAIAPNLLASGADDGEICIWDLSAPAQPSHFPPLKGSGSATQGEISFLSWNSKVQHILASTSYNGTTVVWDLKKQKPVISFADSVRRRCSVLQWHPDVATQLVVASDEDDSPTLRLWDMRNIMSPVKEFVGHTKGVIAMAWCPSDSSYLLTCAKDNRTICWDMVTGEIVCELPASTNWNFDVHWYPKIPGVISASSFDGKIGMYNIEGCSRYGVGEVDFGAVTLYAVSLRAPKWYKRPVGASFGFGGKVVSFRPHIGTSPLSEVFVHNLAAEESLVSRSSEFESAIQNGERSLLRALCEKKSQESESQQDRETWGFLKVMFEDDGTARTKLLTHLGFSTPAEEKDTVQDLSQSVNDITLEDKVGYEKDTTLFAADNGEDFFNNLPSPRADTPVATSENNFHVESTVPSTDPTLQESYGPEESSDPSFDDAVQRALVVGDYKGAVALCIAANKMADALVIAHVGGASLWESTRDQFLKMSHSPHLKVVSAMVNHDLVSLVNQRPLKLWKETLALLCTFAQREEWTVLCDTLASKLMDSGNTLAATLCYICAGNIDKTVEIWSKCLTTEHDGKSYVDLLQDLMEKTIVLALATGQKRYSASLCKLVEKYAEILASQGLLTTAMEYLKLLESDELSPELVILKDRIALSTEPEKETKSMVFDNTHLASGSVFEPAPQTYPESVTPQIQPSIPTSAYDENYQRSFSQYGRYTPPPSYQPQPPVPVNTFVPTQAPQVPQANFVPSPVTTQPAVKPFVPANPPGLRNADKYQQPTTLGSHLYPGGANPTYPVTQGTGSPAPVPSQMGSVPGPKMPQFVAPTPTPRGFMPVTDTSVVQRPGMTPMQSGNPTQLVSTQPAAAPAAPPPTVQTADTSNVPAHLKPVITTLTRLFNETSQALGGSRANPAKKREIEDNSKKMGALFAKINSGDISKNASDKLIQLCQALDNNDFGTALQIQVLLTTNEWDECNFWLATLKRLIKTRQNVR</sequence>
<dbReference type="Gene3D" id="3.80.10.10">
    <property type="entry name" value="Ribonuclease Inhibitor"/>
    <property type="match status" value="4"/>
</dbReference>
<keyword evidence="5" id="KW-0677">Repeat</keyword>
<evidence type="ECO:0000256" key="6">
    <source>
        <dbReference type="ARBA" id="ARBA00022741"/>
    </source>
</evidence>
<evidence type="ECO:0000256" key="8">
    <source>
        <dbReference type="ARBA" id="ARBA00022824"/>
    </source>
</evidence>
<dbReference type="Gene3D" id="1.25.40.1030">
    <property type="match status" value="1"/>
</dbReference>
<comment type="similarity">
    <text evidence="2">Belongs to the WD repeat SEC31 family.</text>
</comment>
<feature type="region of interest" description="Disordered" evidence="12">
    <location>
        <begin position="1523"/>
        <end position="1548"/>
    </location>
</feature>
<dbReference type="Pfam" id="PF12931">
    <property type="entry name" value="TPR_Sec16"/>
    <property type="match status" value="1"/>
</dbReference>
<evidence type="ECO:0000313" key="16">
    <source>
        <dbReference type="EMBL" id="KAK9018097.1"/>
    </source>
</evidence>
<evidence type="ECO:0000259" key="13">
    <source>
        <dbReference type="Pfam" id="PF12931"/>
    </source>
</evidence>
<keyword evidence="6" id="KW-0547">Nucleotide-binding</keyword>
<keyword evidence="10" id="KW-0653">Protein transport</keyword>
<dbReference type="PROSITE" id="PS50082">
    <property type="entry name" value="WD_REPEATS_2"/>
    <property type="match status" value="2"/>
</dbReference>
<evidence type="ECO:0000256" key="1">
    <source>
        <dbReference type="ARBA" id="ARBA00004240"/>
    </source>
</evidence>
<feature type="domain" description="Disease resistance N-terminal" evidence="14">
    <location>
        <begin position="19"/>
        <end position="101"/>
    </location>
</feature>
<evidence type="ECO:0000256" key="9">
    <source>
        <dbReference type="ARBA" id="ARBA00022892"/>
    </source>
</evidence>
<feature type="repeat" description="WD" evidence="11">
    <location>
        <begin position="1110"/>
        <end position="1145"/>
    </location>
</feature>
<dbReference type="PROSITE" id="PS00678">
    <property type="entry name" value="WD_REPEATS_1"/>
    <property type="match status" value="1"/>
</dbReference>
<dbReference type="InterPro" id="IPR015943">
    <property type="entry name" value="WD40/YVTN_repeat-like_dom_sf"/>
</dbReference>
<dbReference type="PANTHER" id="PTHR13923:SF11">
    <property type="entry name" value="SECRETORY 31, ISOFORM D"/>
    <property type="match status" value="1"/>
</dbReference>
<keyword evidence="3" id="KW-0813">Transport</keyword>
<dbReference type="InterPro" id="IPR036322">
    <property type="entry name" value="WD40_repeat_dom_sf"/>
</dbReference>
<proteinExistence type="inferred from homology"/>
<dbReference type="InterPro" id="IPR032675">
    <property type="entry name" value="LRR_dom_sf"/>
</dbReference>
<dbReference type="InterPro" id="IPR027417">
    <property type="entry name" value="P-loop_NTPase"/>
</dbReference>
<evidence type="ECO:0000256" key="10">
    <source>
        <dbReference type="ARBA" id="ARBA00022927"/>
    </source>
</evidence>
<dbReference type="PANTHER" id="PTHR13923">
    <property type="entry name" value="SEC31-RELATED PROTEIN"/>
    <property type="match status" value="1"/>
</dbReference>
<dbReference type="InterPro" id="IPR001680">
    <property type="entry name" value="WD40_rpt"/>
</dbReference>
<comment type="subcellular location">
    <subcellularLocation>
        <location evidence="1">Endoplasmic reticulum</location>
    </subcellularLocation>
</comment>
<comment type="caution">
    <text evidence="16">The sequence shown here is derived from an EMBL/GenBank/DDBJ whole genome shotgun (WGS) entry which is preliminary data.</text>
</comment>
<evidence type="ECO:0000256" key="7">
    <source>
        <dbReference type="ARBA" id="ARBA00022821"/>
    </source>
</evidence>
<evidence type="ECO:0000256" key="12">
    <source>
        <dbReference type="SAM" id="MobiDB-lite"/>
    </source>
</evidence>
<dbReference type="InterPro" id="IPR056789">
    <property type="entry name" value="LRR_R13L1-DRL21"/>
</dbReference>
<keyword evidence="4 11" id="KW-0853">WD repeat</keyword>
<dbReference type="Gene3D" id="1.20.5.4130">
    <property type="match status" value="1"/>
</dbReference>
<evidence type="ECO:0000256" key="3">
    <source>
        <dbReference type="ARBA" id="ARBA00022448"/>
    </source>
</evidence>
<reference evidence="16 17" key="1">
    <citation type="journal article" date="2024" name="G3 (Bethesda)">
        <title>Genome assembly of Hibiscus sabdariffa L. provides insights into metabolisms of medicinal natural products.</title>
        <authorList>
            <person name="Kim T."/>
        </authorList>
    </citation>
    <scope>NUCLEOTIDE SEQUENCE [LARGE SCALE GENOMIC DNA]</scope>
    <source>
        <strain evidence="16">TK-2024</strain>
        <tissue evidence="16">Old leaves</tissue>
    </source>
</reference>
<evidence type="ECO:0000313" key="17">
    <source>
        <dbReference type="Proteomes" id="UP001396334"/>
    </source>
</evidence>
<gene>
    <name evidence="16" type="ORF">V6N11_001081</name>
</gene>
<dbReference type="Gene3D" id="2.130.10.10">
    <property type="entry name" value="YVTN repeat-like/Quinoprotein amine dehydrogenase"/>
    <property type="match status" value="1"/>
</dbReference>
<evidence type="ECO:0000256" key="2">
    <source>
        <dbReference type="ARBA" id="ARBA00009358"/>
    </source>
</evidence>
<keyword evidence="17" id="KW-1185">Reference proteome</keyword>
<dbReference type="EMBL" id="JBBPBN010000019">
    <property type="protein sequence ID" value="KAK9018097.1"/>
    <property type="molecule type" value="Genomic_DNA"/>
</dbReference>
<organism evidence="16 17">
    <name type="scientific">Hibiscus sabdariffa</name>
    <name type="common">roselle</name>
    <dbReference type="NCBI Taxonomy" id="183260"/>
    <lineage>
        <taxon>Eukaryota</taxon>
        <taxon>Viridiplantae</taxon>
        <taxon>Streptophyta</taxon>
        <taxon>Embryophyta</taxon>
        <taxon>Tracheophyta</taxon>
        <taxon>Spermatophyta</taxon>
        <taxon>Magnoliopsida</taxon>
        <taxon>eudicotyledons</taxon>
        <taxon>Gunneridae</taxon>
        <taxon>Pentapetalae</taxon>
        <taxon>rosids</taxon>
        <taxon>malvids</taxon>
        <taxon>Malvales</taxon>
        <taxon>Malvaceae</taxon>
        <taxon>Malvoideae</taxon>
        <taxon>Hibiscus</taxon>
    </lineage>
</organism>
<dbReference type="SMART" id="SM00320">
    <property type="entry name" value="WD40"/>
    <property type="match status" value="6"/>
</dbReference>
<evidence type="ECO:0000259" key="14">
    <source>
        <dbReference type="Pfam" id="PF18052"/>
    </source>
</evidence>
<dbReference type="SUPFAM" id="SSF52540">
    <property type="entry name" value="P-loop containing nucleoside triphosphate hydrolases"/>
    <property type="match status" value="1"/>
</dbReference>
<accession>A0ABR2RZH0</accession>
<dbReference type="Gene3D" id="1.20.940.10">
    <property type="entry name" value="Functional domain of the splicing factor Prp18"/>
    <property type="match status" value="1"/>
</dbReference>
<dbReference type="InterPro" id="IPR019775">
    <property type="entry name" value="WD40_repeat_CS"/>
</dbReference>
<feature type="region of interest" description="Disordered" evidence="12">
    <location>
        <begin position="1956"/>
        <end position="1989"/>
    </location>
</feature>
<evidence type="ECO:0000256" key="4">
    <source>
        <dbReference type="ARBA" id="ARBA00022574"/>
    </source>
</evidence>